<dbReference type="Gene3D" id="2.60.120.10">
    <property type="entry name" value="Jelly Rolls"/>
    <property type="match status" value="1"/>
</dbReference>
<protein>
    <submittedName>
        <fullName evidence="2">Cupin 2, conserved barrel domain protein</fullName>
    </submittedName>
</protein>
<keyword evidence="2" id="KW-0614">Plasmid</keyword>
<gene>
    <name evidence="2" type="ordered locus">Swit_5057</name>
</gene>
<dbReference type="AlphaFoldDB" id="A0A9J9HH12"/>
<evidence type="ECO:0000259" key="1">
    <source>
        <dbReference type="Pfam" id="PF07883"/>
    </source>
</evidence>
<name>A0A9J9HH12_RHIWR</name>
<dbReference type="CDD" id="cd20299">
    <property type="entry name" value="cupin_YP766765-like"/>
    <property type="match status" value="1"/>
</dbReference>
<proteinExistence type="predicted"/>
<dbReference type="EMBL" id="CP000701">
    <property type="protein sequence ID" value="ABQ71670.1"/>
    <property type="molecule type" value="Genomic_DNA"/>
</dbReference>
<accession>A0A9J9HH12</accession>
<dbReference type="InterPro" id="IPR014710">
    <property type="entry name" value="RmlC-like_jellyroll"/>
</dbReference>
<geneLocation type="plasmid" evidence="2 3">
    <name>pSWIT02</name>
</geneLocation>
<reference evidence="2 3" key="1">
    <citation type="journal article" date="2010" name="J. Bacteriol.">
        <title>Genome sequence of the dioxin-mineralizing bacterium Sphingomonas wittichii RW1.</title>
        <authorList>
            <person name="Miller T.R."/>
            <person name="Delcher A.L."/>
            <person name="Salzberg S.L."/>
            <person name="Saunders E."/>
            <person name="Detter J.C."/>
            <person name="Halden R.U."/>
        </authorList>
    </citation>
    <scope>NUCLEOTIDE SEQUENCE [LARGE SCALE GENOMIC DNA]</scope>
    <source>
        <strain evidence="3">DSM 6014 / CCUG 31198 / JCM 15750 / NBRC 105917 / EY 4224 / RW1</strain>
    </source>
</reference>
<sequence length="131" mass="13914">MEHKPAGSRRSRGSDMEVVRLADAKTYIAPKHYDMRSLRLQGLEASGADFAWTGLSYFLPGGGAEMDAGPLGKIYVVIEGEVTIELGSGETQVLGKLDSCFIPGGEARAVRNDGNIMATMLVVMPSPVKAA</sequence>
<dbReference type="SUPFAM" id="SSF51182">
    <property type="entry name" value="RmlC-like cupins"/>
    <property type="match status" value="1"/>
</dbReference>
<evidence type="ECO:0000313" key="3">
    <source>
        <dbReference type="Proteomes" id="UP000001989"/>
    </source>
</evidence>
<dbReference type="KEGG" id="swi:Swit_5057"/>
<dbReference type="InterPro" id="IPR013096">
    <property type="entry name" value="Cupin_2"/>
</dbReference>
<dbReference type="Proteomes" id="UP000001989">
    <property type="component" value="Plasmid pSWIT02"/>
</dbReference>
<keyword evidence="3" id="KW-1185">Reference proteome</keyword>
<evidence type="ECO:0000313" key="2">
    <source>
        <dbReference type="EMBL" id="ABQ71670.1"/>
    </source>
</evidence>
<organism evidence="2 3">
    <name type="scientific">Rhizorhabdus wittichii (strain DSM 6014 / CCUG 31198 / JCM 15750 / NBRC 105917 / EY 4224 / RW1)</name>
    <name type="common">Sphingomonas wittichii</name>
    <dbReference type="NCBI Taxonomy" id="392499"/>
    <lineage>
        <taxon>Bacteria</taxon>
        <taxon>Pseudomonadati</taxon>
        <taxon>Pseudomonadota</taxon>
        <taxon>Alphaproteobacteria</taxon>
        <taxon>Sphingomonadales</taxon>
        <taxon>Sphingomonadaceae</taxon>
        <taxon>Rhizorhabdus</taxon>
    </lineage>
</organism>
<feature type="domain" description="Cupin type-2" evidence="1">
    <location>
        <begin position="58"/>
        <end position="123"/>
    </location>
</feature>
<dbReference type="InterPro" id="IPR011051">
    <property type="entry name" value="RmlC_Cupin_sf"/>
</dbReference>
<dbReference type="Pfam" id="PF07883">
    <property type="entry name" value="Cupin_2"/>
    <property type="match status" value="1"/>
</dbReference>